<reference evidence="2" key="1">
    <citation type="submission" date="2025-08" db="UniProtKB">
        <authorList>
            <consortium name="Ensembl"/>
        </authorList>
    </citation>
    <scope>IDENTIFICATION</scope>
</reference>
<reference evidence="2" key="2">
    <citation type="submission" date="2025-09" db="UniProtKB">
        <authorList>
            <consortium name="Ensembl"/>
        </authorList>
    </citation>
    <scope>IDENTIFICATION</scope>
</reference>
<evidence type="ECO:0000259" key="1">
    <source>
        <dbReference type="Pfam" id="PF07654"/>
    </source>
</evidence>
<proteinExistence type="predicted"/>
<dbReference type="InterPro" id="IPR003597">
    <property type="entry name" value="Ig_C1-set"/>
</dbReference>
<dbReference type="Ensembl" id="ENSLLET00000038011.1">
    <property type="protein sequence ID" value="ENSLLEP00000036600.1"/>
    <property type="gene ID" value="ENSLLEG00000022702.1"/>
</dbReference>
<feature type="domain" description="Immunoglobulin C1-set" evidence="1">
    <location>
        <begin position="94"/>
        <end position="141"/>
    </location>
</feature>
<dbReference type="Pfam" id="PF07654">
    <property type="entry name" value="C1-set"/>
    <property type="match status" value="1"/>
</dbReference>
<dbReference type="Proteomes" id="UP000694569">
    <property type="component" value="Unplaced"/>
</dbReference>
<dbReference type="Gene3D" id="2.60.40.10">
    <property type="entry name" value="Immunoglobulins"/>
    <property type="match status" value="1"/>
</dbReference>
<evidence type="ECO:0000313" key="3">
    <source>
        <dbReference type="Proteomes" id="UP000694569"/>
    </source>
</evidence>
<dbReference type="AlphaFoldDB" id="A0A8C5WGJ6"/>
<organism evidence="2 3">
    <name type="scientific">Leptobrachium leishanense</name>
    <name type="common">Leishan spiny toad</name>
    <dbReference type="NCBI Taxonomy" id="445787"/>
    <lineage>
        <taxon>Eukaryota</taxon>
        <taxon>Metazoa</taxon>
        <taxon>Chordata</taxon>
        <taxon>Craniata</taxon>
        <taxon>Vertebrata</taxon>
        <taxon>Euteleostomi</taxon>
        <taxon>Amphibia</taxon>
        <taxon>Batrachia</taxon>
        <taxon>Anura</taxon>
        <taxon>Pelobatoidea</taxon>
        <taxon>Megophryidae</taxon>
        <taxon>Leptobrachium</taxon>
    </lineage>
</organism>
<accession>A0A8C5WGJ6</accession>
<name>A0A8C5WGJ6_9ANUR</name>
<sequence>VFLPLEPNGQCCYPILQCCLVHSCDPAGKRPDPDYLDQGKCDCHFTNGTEREFVYFDIGKYIAKTERRKPVKSAVPNYDILHSVKISVTASVNDLYQYKHTIICNIFGFYPSGIEVKWFRNEQTTQVRYLGPHSDGDWTYHWAGPRRHFHCCWFFTTEVRNLHYVSSQMNILF</sequence>
<protein>
    <recommendedName>
        <fullName evidence="1">Immunoglobulin C1-set domain-containing protein</fullName>
    </recommendedName>
</protein>
<dbReference type="SUPFAM" id="SSF48726">
    <property type="entry name" value="Immunoglobulin"/>
    <property type="match status" value="1"/>
</dbReference>
<keyword evidence="3" id="KW-1185">Reference proteome</keyword>
<evidence type="ECO:0000313" key="2">
    <source>
        <dbReference type="Ensembl" id="ENSLLEP00000036600.1"/>
    </source>
</evidence>
<dbReference type="InterPro" id="IPR036179">
    <property type="entry name" value="Ig-like_dom_sf"/>
</dbReference>
<dbReference type="InterPro" id="IPR013783">
    <property type="entry name" value="Ig-like_fold"/>
</dbReference>